<dbReference type="AlphaFoldDB" id="A0AAE3CYY6"/>
<dbReference type="EMBL" id="JAHWLI010000122">
    <property type="protein sequence ID" value="MBW3118920.1"/>
    <property type="molecule type" value="Genomic_DNA"/>
</dbReference>
<dbReference type="InterPro" id="IPR013321">
    <property type="entry name" value="Arc_rbn_hlx_hlx"/>
</dbReference>
<reference evidence="2" key="1">
    <citation type="submission" date="2021-07" db="EMBL/GenBank/DDBJ databases">
        <authorList>
            <person name="Stanton E."/>
        </authorList>
    </citation>
    <scope>NUCLEOTIDE SEQUENCE</scope>
    <source>
        <strain evidence="2">2021EL-01139</strain>
    </source>
</reference>
<evidence type="ECO:0000259" key="1">
    <source>
        <dbReference type="Pfam" id="PF03869"/>
    </source>
</evidence>
<feature type="domain" description="Arc-like DNA binding" evidence="1">
    <location>
        <begin position="4"/>
        <end position="45"/>
    </location>
</feature>
<dbReference type="InterPro" id="IPR024421">
    <property type="entry name" value="Phage_P22_Mnt"/>
</dbReference>
<dbReference type="Gene3D" id="1.10.1220.10">
    <property type="entry name" value="Met repressor-like"/>
    <property type="match status" value="1"/>
</dbReference>
<protein>
    <submittedName>
        <fullName evidence="2">Arc family DNA-binding protein</fullName>
    </submittedName>
</protein>
<dbReference type="InterPro" id="IPR005569">
    <property type="entry name" value="Arc_DNA-bd_dom"/>
</dbReference>
<organism evidence="2 3">
    <name type="scientific">Providencia rettgeri</name>
    <dbReference type="NCBI Taxonomy" id="587"/>
    <lineage>
        <taxon>Bacteria</taxon>
        <taxon>Pseudomonadati</taxon>
        <taxon>Pseudomonadota</taxon>
        <taxon>Gammaproteobacteria</taxon>
        <taxon>Enterobacterales</taxon>
        <taxon>Morganellaceae</taxon>
        <taxon>Providencia</taxon>
    </lineage>
</organism>
<name>A0AAE3CYY6_PRORE</name>
<dbReference type="Pfam" id="PF03869">
    <property type="entry name" value="Arc"/>
    <property type="match status" value="1"/>
</dbReference>
<evidence type="ECO:0000313" key="3">
    <source>
        <dbReference type="Proteomes" id="UP001155882"/>
    </source>
</evidence>
<sequence>MKGMRSIAPFGVRMSDELKEKLTVRAAQNGRSLNSEIVMILQEAVDAASTTPQTSAEHQAAIQAEEFKKVVYDSLVKLYDKDNK</sequence>
<dbReference type="GO" id="GO:0043565">
    <property type="term" value="F:sequence-specific DNA binding"/>
    <property type="evidence" value="ECO:0007669"/>
    <property type="project" value="UniProtKB-ARBA"/>
</dbReference>
<dbReference type="Proteomes" id="UP001155882">
    <property type="component" value="Unassembled WGS sequence"/>
</dbReference>
<accession>A0AAE3CYY6</accession>
<evidence type="ECO:0000313" key="2">
    <source>
        <dbReference type="EMBL" id="MBW3118920.1"/>
    </source>
</evidence>
<proteinExistence type="predicted"/>
<gene>
    <name evidence="2" type="ORF">KYI77_20995</name>
</gene>
<dbReference type="Pfam" id="PF11423">
    <property type="entry name" value="Repressor_Mnt"/>
    <property type="match status" value="1"/>
</dbReference>
<comment type="caution">
    <text evidence="2">The sequence shown here is derived from an EMBL/GenBank/DDBJ whole genome shotgun (WGS) entry which is preliminary data.</text>
</comment>
<keyword evidence="2" id="KW-0238">DNA-binding</keyword>
<dbReference type="RefSeq" id="WP_165880933.1">
    <property type="nucleotide sequence ID" value="NZ_JAHWLI010000122.1"/>
</dbReference>
<dbReference type="SUPFAM" id="SSF47598">
    <property type="entry name" value="Ribbon-helix-helix"/>
    <property type="match status" value="1"/>
</dbReference>
<dbReference type="GO" id="GO:0006355">
    <property type="term" value="P:regulation of DNA-templated transcription"/>
    <property type="evidence" value="ECO:0007669"/>
    <property type="project" value="InterPro"/>
</dbReference>
<dbReference type="InterPro" id="IPR010985">
    <property type="entry name" value="Ribbon_hlx_hlx"/>
</dbReference>